<feature type="region of interest" description="Disordered" evidence="1">
    <location>
        <begin position="1"/>
        <end position="27"/>
    </location>
</feature>
<keyword evidence="2" id="KW-1133">Transmembrane helix</keyword>
<accession>A0A6A4JBV1</accession>
<evidence type="ECO:0000256" key="2">
    <source>
        <dbReference type="SAM" id="Phobius"/>
    </source>
</evidence>
<feature type="transmembrane region" description="Helical" evidence="2">
    <location>
        <begin position="73"/>
        <end position="96"/>
    </location>
</feature>
<feature type="region of interest" description="Disordered" evidence="1">
    <location>
        <begin position="323"/>
        <end position="463"/>
    </location>
</feature>
<name>A0A6A4JBV1_APOLU</name>
<feature type="compositionally biased region" description="Low complexity" evidence="1">
    <location>
        <begin position="450"/>
        <end position="463"/>
    </location>
</feature>
<reference evidence="3" key="1">
    <citation type="journal article" date="2021" name="Mol. Ecol. Resour.">
        <title>Apolygus lucorum genome provides insights into omnivorousness and mesophyll feeding.</title>
        <authorList>
            <person name="Liu Y."/>
            <person name="Liu H."/>
            <person name="Wang H."/>
            <person name="Huang T."/>
            <person name="Liu B."/>
            <person name="Yang B."/>
            <person name="Yin L."/>
            <person name="Li B."/>
            <person name="Zhang Y."/>
            <person name="Zhang S."/>
            <person name="Jiang F."/>
            <person name="Zhang X."/>
            <person name="Ren Y."/>
            <person name="Wang B."/>
            <person name="Wang S."/>
            <person name="Lu Y."/>
            <person name="Wu K."/>
            <person name="Fan W."/>
            <person name="Wang G."/>
        </authorList>
    </citation>
    <scope>NUCLEOTIDE SEQUENCE</scope>
    <source>
        <strain evidence="3">12Hb</strain>
    </source>
</reference>
<proteinExistence type="predicted"/>
<feature type="compositionally biased region" description="Basic and acidic residues" evidence="1">
    <location>
        <begin position="408"/>
        <end position="418"/>
    </location>
</feature>
<dbReference type="OrthoDB" id="10664641at2759"/>
<evidence type="ECO:0000313" key="3">
    <source>
        <dbReference type="EMBL" id="KAF6199884.1"/>
    </source>
</evidence>
<sequence length="505" mass="55137">MRSPKPNPDSGTAKKKRSCCPEGREDRVKDVPADLSGFLFHTSSCMISIGMMSDSDDELEMGTAPKCSLSRNILYRAALNMSASLLLITCLSVATISGAPHHSSEDYEENECESDHDCGSGFFCYETNKCAPCISCASRFRSDSGWSCHHKAADCGDCLPGYQERVLERNIEKESCMPVPEGVINTSKNSAPVPGVNEEMINLLWFFGGLGGLSLFVIASFLLAQWHKGRRSPEPQLQAPQELQELVSRTDQPPPPYSPFGQKMPTSVMDATPTAPAMDSTLQVDSPRDCDARIYVETLPRQIPPSPQLERVDLVQAGLSRLPNWVNGENCTGLRQSTPSSSGVNSLDGPDLDDENTQPSDWTPNTSQENVEEAGNQLMSFNSLPPLIGSTAVGTVDPPLDQSTDTEDVSRVRMRENGDDNEGVASSQESCDDDAPREKRMRSESPQSCNGNNNNNNNITNANINNMSQQTFHAIQINLNLSRGEDHRPDAVISPNLIDSEDFLS</sequence>
<dbReference type="AlphaFoldDB" id="A0A6A4JBV1"/>
<evidence type="ECO:0000313" key="4">
    <source>
        <dbReference type="Proteomes" id="UP000466442"/>
    </source>
</evidence>
<organism evidence="3 4">
    <name type="scientific">Apolygus lucorum</name>
    <name type="common">Small green plant bug</name>
    <name type="synonym">Lygocoris lucorum</name>
    <dbReference type="NCBI Taxonomy" id="248454"/>
    <lineage>
        <taxon>Eukaryota</taxon>
        <taxon>Metazoa</taxon>
        <taxon>Ecdysozoa</taxon>
        <taxon>Arthropoda</taxon>
        <taxon>Hexapoda</taxon>
        <taxon>Insecta</taxon>
        <taxon>Pterygota</taxon>
        <taxon>Neoptera</taxon>
        <taxon>Paraneoptera</taxon>
        <taxon>Hemiptera</taxon>
        <taxon>Heteroptera</taxon>
        <taxon>Panheteroptera</taxon>
        <taxon>Cimicomorpha</taxon>
        <taxon>Miridae</taxon>
        <taxon>Mirini</taxon>
        <taxon>Apolygus</taxon>
    </lineage>
</organism>
<keyword evidence="2" id="KW-0812">Transmembrane</keyword>
<feature type="transmembrane region" description="Helical" evidence="2">
    <location>
        <begin position="203"/>
        <end position="224"/>
    </location>
</feature>
<dbReference type="Proteomes" id="UP000466442">
    <property type="component" value="Unassembled WGS sequence"/>
</dbReference>
<keyword evidence="4" id="KW-1185">Reference proteome</keyword>
<keyword evidence="2" id="KW-0472">Membrane</keyword>
<protein>
    <submittedName>
        <fullName evidence="3">Uncharacterized protein</fullName>
    </submittedName>
</protein>
<gene>
    <name evidence="3" type="ORF">GE061_006182</name>
</gene>
<feature type="compositionally biased region" description="Basic and acidic residues" evidence="1">
    <location>
        <begin position="434"/>
        <end position="443"/>
    </location>
</feature>
<comment type="caution">
    <text evidence="3">The sequence shown here is derived from an EMBL/GenBank/DDBJ whole genome shotgun (WGS) entry which is preliminary data.</text>
</comment>
<feature type="compositionally biased region" description="Polar residues" evidence="1">
    <location>
        <begin position="357"/>
        <end position="369"/>
    </location>
</feature>
<dbReference type="EMBL" id="WIXP02000014">
    <property type="protein sequence ID" value="KAF6199884.1"/>
    <property type="molecule type" value="Genomic_DNA"/>
</dbReference>
<feature type="compositionally biased region" description="Polar residues" evidence="1">
    <location>
        <begin position="327"/>
        <end position="345"/>
    </location>
</feature>
<evidence type="ECO:0000256" key="1">
    <source>
        <dbReference type="SAM" id="MobiDB-lite"/>
    </source>
</evidence>